<feature type="domain" description="Cupin type-2" evidence="2">
    <location>
        <begin position="25"/>
        <end position="93"/>
    </location>
</feature>
<evidence type="ECO:0000259" key="2">
    <source>
        <dbReference type="Pfam" id="PF07883"/>
    </source>
</evidence>
<evidence type="ECO:0000313" key="4">
    <source>
        <dbReference type="Proteomes" id="UP000315167"/>
    </source>
</evidence>
<keyword evidence="1" id="KW-0479">Metal-binding</keyword>
<gene>
    <name evidence="3" type="ORF">IP90_02633</name>
</gene>
<dbReference type="SUPFAM" id="SSF51182">
    <property type="entry name" value="RmlC-like cupins"/>
    <property type="match status" value="1"/>
</dbReference>
<dbReference type="InterPro" id="IPR011051">
    <property type="entry name" value="RmlC_Cupin_sf"/>
</dbReference>
<reference evidence="3 4" key="1">
    <citation type="journal article" date="2015" name="Stand. Genomic Sci.">
        <title>Genomic Encyclopedia of Bacterial and Archaeal Type Strains, Phase III: the genomes of soil and plant-associated and newly described type strains.</title>
        <authorList>
            <person name="Whitman W.B."/>
            <person name="Woyke T."/>
            <person name="Klenk H.P."/>
            <person name="Zhou Y."/>
            <person name="Lilburn T.G."/>
            <person name="Beck B.J."/>
            <person name="De Vos P."/>
            <person name="Vandamme P."/>
            <person name="Eisen J.A."/>
            <person name="Garrity G."/>
            <person name="Hugenholtz P."/>
            <person name="Kyrpides N.C."/>
        </authorList>
    </citation>
    <scope>NUCLEOTIDE SEQUENCE [LARGE SCALE GENOMIC DNA]</scope>
    <source>
        <strain evidence="3 4">CGMCC 1.10821</strain>
    </source>
</reference>
<keyword evidence="3" id="KW-0413">Isomerase</keyword>
<accession>A0A562L039</accession>
<proteinExistence type="predicted"/>
<evidence type="ECO:0000256" key="1">
    <source>
        <dbReference type="ARBA" id="ARBA00022723"/>
    </source>
</evidence>
<dbReference type="OrthoDB" id="6022610at2"/>
<dbReference type="GO" id="GO:0046872">
    <property type="term" value="F:metal ion binding"/>
    <property type="evidence" value="ECO:0007669"/>
    <property type="project" value="UniProtKB-KW"/>
</dbReference>
<dbReference type="AlphaFoldDB" id="A0A562L039"/>
<sequence>MQRKSLRFGKGFRVAFSVRRAQAAEMVLAPGDCEGDEDNRHRGADQWLYVVSGTGVATVEGRRVPLKTGTLLVIEKRERHEIRNTGRTLLKTLNFYYPPAFDGEGDPVGPGREH</sequence>
<dbReference type="InterPro" id="IPR013096">
    <property type="entry name" value="Cupin_2"/>
</dbReference>
<dbReference type="EMBL" id="VLKN01000006">
    <property type="protein sequence ID" value="TWI01011.1"/>
    <property type="molecule type" value="Genomic_DNA"/>
</dbReference>
<dbReference type="InterPro" id="IPR014710">
    <property type="entry name" value="RmlC-like_jellyroll"/>
</dbReference>
<name>A0A562L039_9GAMM</name>
<dbReference type="PANTHER" id="PTHR35848:SF6">
    <property type="entry name" value="CUPIN TYPE-2 DOMAIN-CONTAINING PROTEIN"/>
    <property type="match status" value="1"/>
</dbReference>
<dbReference type="InterPro" id="IPR051610">
    <property type="entry name" value="GPI/OXD"/>
</dbReference>
<evidence type="ECO:0000313" key="3">
    <source>
        <dbReference type="EMBL" id="TWI01011.1"/>
    </source>
</evidence>
<dbReference type="Proteomes" id="UP000315167">
    <property type="component" value="Unassembled WGS sequence"/>
</dbReference>
<keyword evidence="4" id="KW-1185">Reference proteome</keyword>
<protein>
    <submittedName>
        <fullName evidence="3">Mannose-6-phosphate isomerase-like protein (Cupin superfamily)</fullName>
    </submittedName>
</protein>
<dbReference type="GO" id="GO:0016853">
    <property type="term" value="F:isomerase activity"/>
    <property type="evidence" value="ECO:0007669"/>
    <property type="project" value="UniProtKB-KW"/>
</dbReference>
<dbReference type="PANTHER" id="PTHR35848">
    <property type="entry name" value="OXALATE-BINDING PROTEIN"/>
    <property type="match status" value="1"/>
</dbReference>
<dbReference type="Gene3D" id="2.60.120.10">
    <property type="entry name" value="Jelly Rolls"/>
    <property type="match status" value="1"/>
</dbReference>
<dbReference type="RefSeq" id="WP_144900118.1">
    <property type="nucleotide sequence ID" value="NZ_VLKN01000006.1"/>
</dbReference>
<dbReference type="Pfam" id="PF07883">
    <property type="entry name" value="Cupin_2"/>
    <property type="match status" value="1"/>
</dbReference>
<organism evidence="3 4">
    <name type="scientific">Luteimonas cucumeris</name>
    <dbReference type="NCBI Taxonomy" id="985012"/>
    <lineage>
        <taxon>Bacteria</taxon>
        <taxon>Pseudomonadati</taxon>
        <taxon>Pseudomonadota</taxon>
        <taxon>Gammaproteobacteria</taxon>
        <taxon>Lysobacterales</taxon>
        <taxon>Lysobacteraceae</taxon>
        <taxon>Luteimonas</taxon>
    </lineage>
</organism>
<comment type="caution">
    <text evidence="3">The sequence shown here is derived from an EMBL/GenBank/DDBJ whole genome shotgun (WGS) entry which is preliminary data.</text>
</comment>